<gene>
    <name evidence="1" type="ORF">NOX80_17695</name>
</gene>
<accession>A0ABY5ITF5</accession>
<evidence type="ECO:0000313" key="2">
    <source>
        <dbReference type="Proteomes" id="UP001059844"/>
    </source>
</evidence>
<dbReference type="Proteomes" id="UP001059844">
    <property type="component" value="Chromosome"/>
</dbReference>
<keyword evidence="2" id="KW-1185">Reference proteome</keyword>
<dbReference type="EMBL" id="CP101751">
    <property type="protein sequence ID" value="UUC45442.1"/>
    <property type="molecule type" value="Genomic_DNA"/>
</dbReference>
<dbReference type="RefSeq" id="WP_256551137.1">
    <property type="nucleotide sequence ID" value="NZ_CP101751.1"/>
</dbReference>
<evidence type="ECO:0000313" key="1">
    <source>
        <dbReference type="EMBL" id="UUC45442.1"/>
    </source>
</evidence>
<name>A0ABY5ITF5_9FLAO</name>
<sequence length="89" mass="10724">MSNFKKNDMYYEEEYIWRRDKGDGPYTGKIDRDRLDRDEGYEVLDFANAWLSDSVPVSSLHKFEKMLRNDVPSHEVMKTKIIAFIRDNW</sequence>
<proteinExistence type="predicted"/>
<protein>
    <submittedName>
        <fullName evidence="1">Uncharacterized protein</fullName>
    </submittedName>
</protein>
<organism evidence="1 2">
    <name type="scientific">Flavobacterium cerinum</name>
    <dbReference type="NCBI Taxonomy" id="2502784"/>
    <lineage>
        <taxon>Bacteria</taxon>
        <taxon>Pseudomonadati</taxon>
        <taxon>Bacteroidota</taxon>
        <taxon>Flavobacteriia</taxon>
        <taxon>Flavobacteriales</taxon>
        <taxon>Flavobacteriaceae</taxon>
        <taxon>Flavobacterium</taxon>
    </lineage>
</organism>
<reference evidence="1" key="1">
    <citation type="submission" date="2022-07" db="EMBL/GenBank/DDBJ databases">
        <title>Isolation, identification, and degradation of a PFOSA degrading strain from sewage treatment plant.</title>
        <authorList>
            <person name="Zhang L."/>
            <person name="Huo Y."/>
        </authorList>
    </citation>
    <scope>NUCLEOTIDE SEQUENCE</scope>
    <source>
        <strain evidence="1">C1</strain>
    </source>
</reference>